<dbReference type="RefSeq" id="WP_344507709.1">
    <property type="nucleotide sequence ID" value="NZ_BAAAQD010000017.1"/>
</dbReference>
<evidence type="ECO:0000313" key="1">
    <source>
        <dbReference type="EMBL" id="GAA1544240.1"/>
    </source>
</evidence>
<name>A0ABP4MLN7_9ACTN</name>
<proteinExistence type="predicted"/>
<protein>
    <submittedName>
        <fullName evidence="1">Uncharacterized protein</fullName>
    </submittedName>
</protein>
<dbReference type="Proteomes" id="UP001501470">
    <property type="component" value="Unassembled WGS sequence"/>
</dbReference>
<evidence type="ECO:0000313" key="2">
    <source>
        <dbReference type="Proteomes" id="UP001501470"/>
    </source>
</evidence>
<dbReference type="EMBL" id="BAAAQD010000017">
    <property type="protein sequence ID" value="GAA1544240.1"/>
    <property type="molecule type" value="Genomic_DNA"/>
</dbReference>
<keyword evidence="2" id="KW-1185">Reference proteome</keyword>
<sequence length="593" mass="63443">MTGISGGGRAWAAQILDRPVRRTSPAAGAQQPPFLAEVTSRSHVTFVQSPGSDVGPVAVHVPVTGHNLFLELTADGGPVVLRSLTAEVVGRGPLVAEGTSFATPRTPDLVLDPRLAPVAERSVQAYEELEIPQLEVLLLGGAAAQVRPARDAYGRRLRPGPVWPLEVPTGAACRIVLAVVTDEPDLLRWRLHAVATQGGRTWQLEWDLRISARPVMRKFVPGGSGPIPVPVHERFPQHWQPRWPVGPAPLPRGADEAVRLPAIAQAGRVVAADGALIITVDECEVPDDPVGFPGLPAGTRLWVYGTVGLAAAGLTEVTAAVLPPGGGKEPLNSGLIELILGMYSAAVHQGWRMRVNDVIGFGQPIDVGGREIGGALITHAAGDGAWFPADWPPLLLVPLFDGEMEAVGRHGRGRVLANLAATESCFPYPWWFDPSRPPVVDPDTYDGSTVLDDVSNLRDENVMVVEGPGELMIIVDRERHAVLGGAWIQMPPRFALIPRYTTMTGRARVWWPDQSAPSEVVAARPRSQNQAGVHFLLFIQGGSAVTVDPMEDGFVVGLPVDDWYAMGTHLRAGRPIEWRTGDGTRLSVGYSGG</sequence>
<accession>A0ABP4MLN7</accession>
<gene>
    <name evidence="1" type="ORF">GCM10009827_075110</name>
</gene>
<comment type="caution">
    <text evidence="1">The sequence shown here is derived from an EMBL/GenBank/DDBJ whole genome shotgun (WGS) entry which is preliminary data.</text>
</comment>
<organism evidence="1 2">
    <name type="scientific">Dactylosporangium maewongense</name>
    <dbReference type="NCBI Taxonomy" id="634393"/>
    <lineage>
        <taxon>Bacteria</taxon>
        <taxon>Bacillati</taxon>
        <taxon>Actinomycetota</taxon>
        <taxon>Actinomycetes</taxon>
        <taxon>Micromonosporales</taxon>
        <taxon>Micromonosporaceae</taxon>
        <taxon>Dactylosporangium</taxon>
    </lineage>
</organism>
<reference evidence="2" key="1">
    <citation type="journal article" date="2019" name="Int. J. Syst. Evol. Microbiol.">
        <title>The Global Catalogue of Microorganisms (GCM) 10K type strain sequencing project: providing services to taxonomists for standard genome sequencing and annotation.</title>
        <authorList>
            <consortium name="The Broad Institute Genomics Platform"/>
            <consortium name="The Broad Institute Genome Sequencing Center for Infectious Disease"/>
            <person name="Wu L."/>
            <person name="Ma J."/>
        </authorList>
    </citation>
    <scope>NUCLEOTIDE SEQUENCE [LARGE SCALE GENOMIC DNA]</scope>
    <source>
        <strain evidence="2">JCM 15933</strain>
    </source>
</reference>